<dbReference type="PANTHER" id="PTHR43162">
    <property type="match status" value="1"/>
</dbReference>
<feature type="domain" description="NAD(P)-binding" evidence="1">
    <location>
        <begin position="16"/>
        <end position="118"/>
    </location>
</feature>
<dbReference type="OrthoDB" id="419598at2759"/>
<keyword evidence="3" id="KW-1185">Reference proteome</keyword>
<protein>
    <submittedName>
        <fullName evidence="2">NAD(P)-binding protein</fullName>
    </submittedName>
</protein>
<dbReference type="SUPFAM" id="SSF51735">
    <property type="entry name" value="NAD(P)-binding Rossmann-fold domains"/>
    <property type="match status" value="1"/>
</dbReference>
<sequence length="329" mass="36863">MSEYHQKVPESFLLFGVSGRVGDAAARAVSKQAPKAKLRLASTKPEKAEKLKKKWPNAEVVVANYEDLPSLDAAFKDIEAIFIITQFGLDEKLAMTNVVTAAKRSANKLLVMIRFTAIFPEFSLNRLPKSLQGSEHGPAFISQPIGKAIMDESLLPVIYLNAGATFIENYKDHAKPIREAGKMIWPSRRVPFILVEDIGEIIANIILSGDVRHFGAFHTMNNGQDRLDLFEAAEIISQVIGKKIEVVASKEAYFKVYTSFMGEAMANRLWEFFQYEKDHEVIWALNDFAERTLGRKPKTLKAWVEENKELFVSGNSQVEGGLVANLKRS</sequence>
<evidence type="ECO:0000313" key="3">
    <source>
        <dbReference type="Proteomes" id="UP000800235"/>
    </source>
</evidence>
<dbReference type="InterPro" id="IPR036291">
    <property type="entry name" value="NAD(P)-bd_dom_sf"/>
</dbReference>
<name>A0A9P4TVC1_9PEZI</name>
<organism evidence="2 3">
    <name type="scientific">Tothia fuscella</name>
    <dbReference type="NCBI Taxonomy" id="1048955"/>
    <lineage>
        <taxon>Eukaryota</taxon>
        <taxon>Fungi</taxon>
        <taxon>Dikarya</taxon>
        <taxon>Ascomycota</taxon>
        <taxon>Pezizomycotina</taxon>
        <taxon>Dothideomycetes</taxon>
        <taxon>Pleosporomycetidae</taxon>
        <taxon>Venturiales</taxon>
        <taxon>Cylindrosympodiaceae</taxon>
        <taxon>Tothia</taxon>
    </lineage>
</organism>
<comment type="caution">
    <text evidence="2">The sequence shown here is derived from an EMBL/GenBank/DDBJ whole genome shotgun (WGS) entry which is preliminary data.</text>
</comment>
<dbReference type="EMBL" id="MU007069">
    <property type="protein sequence ID" value="KAF2425560.1"/>
    <property type="molecule type" value="Genomic_DNA"/>
</dbReference>
<dbReference type="InterPro" id="IPR051604">
    <property type="entry name" value="Ergot_Alk_Oxidoreductase"/>
</dbReference>
<gene>
    <name evidence="2" type="ORF">EJ08DRAFT_700364</name>
</gene>
<dbReference type="AlphaFoldDB" id="A0A9P4TVC1"/>
<evidence type="ECO:0000313" key="2">
    <source>
        <dbReference type="EMBL" id="KAF2425560.1"/>
    </source>
</evidence>
<dbReference type="Gene3D" id="3.90.25.10">
    <property type="entry name" value="UDP-galactose 4-epimerase, domain 1"/>
    <property type="match status" value="1"/>
</dbReference>
<accession>A0A9P4TVC1</accession>
<dbReference type="Pfam" id="PF13460">
    <property type="entry name" value="NAD_binding_10"/>
    <property type="match status" value="1"/>
</dbReference>
<dbReference type="Gene3D" id="3.40.50.720">
    <property type="entry name" value="NAD(P)-binding Rossmann-like Domain"/>
    <property type="match status" value="1"/>
</dbReference>
<evidence type="ECO:0000259" key="1">
    <source>
        <dbReference type="Pfam" id="PF13460"/>
    </source>
</evidence>
<reference evidence="2" key="1">
    <citation type="journal article" date="2020" name="Stud. Mycol.">
        <title>101 Dothideomycetes genomes: a test case for predicting lifestyles and emergence of pathogens.</title>
        <authorList>
            <person name="Haridas S."/>
            <person name="Albert R."/>
            <person name="Binder M."/>
            <person name="Bloem J."/>
            <person name="Labutti K."/>
            <person name="Salamov A."/>
            <person name="Andreopoulos B."/>
            <person name="Baker S."/>
            <person name="Barry K."/>
            <person name="Bills G."/>
            <person name="Bluhm B."/>
            <person name="Cannon C."/>
            <person name="Castanera R."/>
            <person name="Culley D."/>
            <person name="Daum C."/>
            <person name="Ezra D."/>
            <person name="Gonzalez J."/>
            <person name="Henrissat B."/>
            <person name="Kuo A."/>
            <person name="Liang C."/>
            <person name="Lipzen A."/>
            <person name="Lutzoni F."/>
            <person name="Magnuson J."/>
            <person name="Mondo S."/>
            <person name="Nolan M."/>
            <person name="Ohm R."/>
            <person name="Pangilinan J."/>
            <person name="Park H.-J."/>
            <person name="Ramirez L."/>
            <person name="Alfaro M."/>
            <person name="Sun H."/>
            <person name="Tritt A."/>
            <person name="Yoshinaga Y."/>
            <person name="Zwiers L.-H."/>
            <person name="Turgeon B."/>
            <person name="Goodwin S."/>
            <person name="Spatafora J."/>
            <person name="Crous P."/>
            <person name="Grigoriev I."/>
        </authorList>
    </citation>
    <scope>NUCLEOTIDE SEQUENCE</scope>
    <source>
        <strain evidence="2">CBS 130266</strain>
    </source>
</reference>
<dbReference type="Proteomes" id="UP000800235">
    <property type="component" value="Unassembled WGS sequence"/>
</dbReference>
<proteinExistence type="predicted"/>
<dbReference type="InterPro" id="IPR016040">
    <property type="entry name" value="NAD(P)-bd_dom"/>
</dbReference>
<dbReference type="PANTHER" id="PTHR43162:SF1">
    <property type="entry name" value="PRESTALK A DIFFERENTIATION PROTEIN A"/>
    <property type="match status" value="1"/>
</dbReference>